<dbReference type="SUPFAM" id="SSF54427">
    <property type="entry name" value="NTF2-like"/>
    <property type="match status" value="1"/>
</dbReference>
<dbReference type="PANTHER" id="PTHR41252">
    <property type="entry name" value="BLR2505 PROTEIN"/>
    <property type="match status" value="1"/>
</dbReference>
<evidence type="ECO:0000313" key="2">
    <source>
        <dbReference type="EMBL" id="GAA3543408.1"/>
    </source>
</evidence>
<organism evidence="2 3">
    <name type="scientific">Amycolatopsis ultiminotia</name>
    <dbReference type="NCBI Taxonomy" id="543629"/>
    <lineage>
        <taxon>Bacteria</taxon>
        <taxon>Bacillati</taxon>
        <taxon>Actinomycetota</taxon>
        <taxon>Actinomycetes</taxon>
        <taxon>Pseudonocardiales</taxon>
        <taxon>Pseudonocardiaceae</taxon>
        <taxon>Amycolatopsis</taxon>
    </lineage>
</organism>
<dbReference type="InterPro" id="IPR037401">
    <property type="entry name" value="SnoaL-like"/>
</dbReference>
<protein>
    <recommendedName>
        <fullName evidence="1">SnoaL-like domain-containing protein</fullName>
    </recommendedName>
</protein>
<dbReference type="Pfam" id="PF12680">
    <property type="entry name" value="SnoaL_2"/>
    <property type="match status" value="1"/>
</dbReference>
<dbReference type="Gene3D" id="3.10.450.50">
    <property type="match status" value="1"/>
</dbReference>
<accession>A0ABP6W1L3</accession>
<dbReference type="Proteomes" id="UP001500689">
    <property type="component" value="Unassembled WGS sequence"/>
</dbReference>
<dbReference type="PANTHER" id="PTHR41252:SF1">
    <property type="entry name" value="BLR2505 PROTEIN"/>
    <property type="match status" value="1"/>
</dbReference>
<name>A0ABP6W1L3_9PSEU</name>
<proteinExistence type="predicted"/>
<comment type="caution">
    <text evidence="2">The sequence shown here is derived from an EMBL/GenBank/DDBJ whole genome shotgun (WGS) entry which is preliminary data.</text>
</comment>
<evidence type="ECO:0000259" key="1">
    <source>
        <dbReference type="Pfam" id="PF12680"/>
    </source>
</evidence>
<dbReference type="RefSeq" id="WP_344859725.1">
    <property type="nucleotide sequence ID" value="NZ_BAAAZN010000005.1"/>
</dbReference>
<dbReference type="EMBL" id="BAAAZN010000005">
    <property type="protein sequence ID" value="GAA3543408.1"/>
    <property type="molecule type" value="Genomic_DNA"/>
</dbReference>
<reference evidence="3" key="1">
    <citation type="journal article" date="2019" name="Int. J. Syst. Evol. Microbiol.">
        <title>The Global Catalogue of Microorganisms (GCM) 10K type strain sequencing project: providing services to taxonomists for standard genome sequencing and annotation.</title>
        <authorList>
            <consortium name="The Broad Institute Genomics Platform"/>
            <consortium name="The Broad Institute Genome Sequencing Center for Infectious Disease"/>
            <person name="Wu L."/>
            <person name="Ma J."/>
        </authorList>
    </citation>
    <scope>NUCLEOTIDE SEQUENCE [LARGE SCALE GENOMIC DNA]</scope>
    <source>
        <strain evidence="3">JCM 16898</strain>
    </source>
</reference>
<keyword evidence="3" id="KW-1185">Reference proteome</keyword>
<feature type="domain" description="SnoaL-like" evidence="1">
    <location>
        <begin position="9"/>
        <end position="114"/>
    </location>
</feature>
<sequence>MSNRTVIENIYRRLGEGDSAPIFEILGAEAPWFEAENIPYWPGAELVGHAAVRNAVFDELAKDFAEFHINVVRIAEGGSTVLVEGRYVGTTKAGKDLDAIFAHVWDFDGDTVVHFQQYSDTWQWRRVLGVAE</sequence>
<evidence type="ECO:0000313" key="3">
    <source>
        <dbReference type="Proteomes" id="UP001500689"/>
    </source>
</evidence>
<gene>
    <name evidence="2" type="ORF">GCM10022222_28860</name>
</gene>
<dbReference type="InterPro" id="IPR032710">
    <property type="entry name" value="NTF2-like_dom_sf"/>
</dbReference>